<dbReference type="GO" id="GO:0050660">
    <property type="term" value="F:flavin adenine dinucleotide binding"/>
    <property type="evidence" value="ECO:0007669"/>
    <property type="project" value="TreeGrafter"/>
</dbReference>
<protein>
    <submittedName>
        <fullName evidence="7">Acetolactate synthase-1/2/3 large subunit</fullName>
    </submittedName>
</protein>
<evidence type="ECO:0000313" key="8">
    <source>
        <dbReference type="Proteomes" id="UP000294546"/>
    </source>
</evidence>
<comment type="similarity">
    <text evidence="1 3">Belongs to the TPP enzyme family.</text>
</comment>
<dbReference type="RefSeq" id="WP_132286018.1">
    <property type="nucleotide sequence ID" value="NZ_SMFU01000002.1"/>
</dbReference>
<evidence type="ECO:0000256" key="2">
    <source>
        <dbReference type="ARBA" id="ARBA00023052"/>
    </source>
</evidence>
<dbReference type="InterPro" id="IPR045229">
    <property type="entry name" value="TPP_enz"/>
</dbReference>
<name>A0A4V2PGD8_9GAMM</name>
<dbReference type="SUPFAM" id="SSF52467">
    <property type="entry name" value="DHS-like NAD/FAD-binding domain"/>
    <property type="match status" value="1"/>
</dbReference>
<dbReference type="EMBL" id="SMFU01000002">
    <property type="protein sequence ID" value="TCK16406.1"/>
    <property type="molecule type" value="Genomic_DNA"/>
</dbReference>
<dbReference type="Gene3D" id="3.40.50.970">
    <property type="match status" value="2"/>
</dbReference>
<comment type="caution">
    <text evidence="7">The sequence shown here is derived from an EMBL/GenBank/DDBJ whole genome shotgun (WGS) entry which is preliminary data.</text>
</comment>
<dbReference type="GO" id="GO:0009097">
    <property type="term" value="P:isoleucine biosynthetic process"/>
    <property type="evidence" value="ECO:0007669"/>
    <property type="project" value="TreeGrafter"/>
</dbReference>
<dbReference type="GO" id="GO:0030976">
    <property type="term" value="F:thiamine pyrophosphate binding"/>
    <property type="evidence" value="ECO:0007669"/>
    <property type="project" value="InterPro"/>
</dbReference>
<dbReference type="Gene3D" id="3.40.50.1220">
    <property type="entry name" value="TPP-binding domain"/>
    <property type="match status" value="1"/>
</dbReference>
<dbReference type="GO" id="GO:0009099">
    <property type="term" value="P:L-valine biosynthetic process"/>
    <property type="evidence" value="ECO:0007669"/>
    <property type="project" value="TreeGrafter"/>
</dbReference>
<dbReference type="InterPro" id="IPR012001">
    <property type="entry name" value="Thiamin_PyroP_enz_TPP-bd_dom"/>
</dbReference>
<dbReference type="AlphaFoldDB" id="A0A4V2PGD8"/>
<keyword evidence="8" id="KW-1185">Reference proteome</keyword>
<dbReference type="Pfam" id="PF02776">
    <property type="entry name" value="TPP_enzyme_N"/>
    <property type="match status" value="1"/>
</dbReference>
<dbReference type="GO" id="GO:0005948">
    <property type="term" value="C:acetolactate synthase complex"/>
    <property type="evidence" value="ECO:0007669"/>
    <property type="project" value="TreeGrafter"/>
</dbReference>
<keyword evidence="2 3" id="KW-0786">Thiamine pyrophosphate</keyword>
<feature type="domain" description="Thiamine pyrophosphate enzyme central" evidence="4">
    <location>
        <begin position="190"/>
        <end position="319"/>
    </location>
</feature>
<dbReference type="SUPFAM" id="SSF52518">
    <property type="entry name" value="Thiamin diphosphate-binding fold (THDP-binding)"/>
    <property type="match status" value="2"/>
</dbReference>
<accession>A0A4V2PGD8</accession>
<dbReference type="GO" id="GO:0000287">
    <property type="term" value="F:magnesium ion binding"/>
    <property type="evidence" value="ECO:0007669"/>
    <property type="project" value="InterPro"/>
</dbReference>
<organism evidence="7 8">
    <name type="scientific">Marinobacterium mangrovicola</name>
    <dbReference type="NCBI Taxonomy" id="1476959"/>
    <lineage>
        <taxon>Bacteria</taxon>
        <taxon>Pseudomonadati</taxon>
        <taxon>Pseudomonadota</taxon>
        <taxon>Gammaproteobacteria</taxon>
        <taxon>Oceanospirillales</taxon>
        <taxon>Oceanospirillaceae</taxon>
        <taxon>Marinobacterium</taxon>
    </lineage>
</organism>
<evidence type="ECO:0000259" key="4">
    <source>
        <dbReference type="Pfam" id="PF00205"/>
    </source>
</evidence>
<evidence type="ECO:0000259" key="5">
    <source>
        <dbReference type="Pfam" id="PF02775"/>
    </source>
</evidence>
<dbReference type="InterPro" id="IPR011766">
    <property type="entry name" value="TPP_enzyme_TPP-bd"/>
</dbReference>
<sequence length="548" mass="58411">MNKNHAGQAIVDSLALHGVERVFVVPGESYLAVLDGLHDSNIDTVVCRHEGGAAYMAEAHGKFTGKPGVAMVTRGPGAANAFVALHTAWQDAVPMVLFVGLIPVADRMRESFQEFDPYAWFGTQCKRVFVLDEAERASEVVAEAFFAASSGRPGPVVIGLPEDVITHEVSDALHPVLPVAEGAISSGELEELKELLLAAQRPLLFIGGQRWTVEAASMVTRFAEENGIPVIHDWRAADRVPFHSPVNCGSLGYGRTEMTLSMFEDADVLVAIGTVPGDVSTEGYTARQENDRTNILVNIDTSLRGRSGAVTRHFVASPVAFAEAVVDLQLGRSTDWENWRSEGRAAHAAASIIPALDQLPATAPGTAHMSAVVKEVVARLPEDAVYSFGAGNHCAWAQRYFPTNTFPSQLSTRNGSMGYSVPAAIAASLESPERISVAVAGDGEFMMNGQEIATAVQYGGAMLILVMDNGQYGTIRAHQEAFFPERVSGTQLSNPNFAALCRAYGGHGETVTSNSDAAAAVERSLSAVKEKGIPALIHVITDPLHDLP</sequence>
<dbReference type="CDD" id="cd00568">
    <property type="entry name" value="TPP_enzymes"/>
    <property type="match status" value="1"/>
</dbReference>
<dbReference type="Pfam" id="PF02775">
    <property type="entry name" value="TPP_enzyme_C"/>
    <property type="match status" value="1"/>
</dbReference>
<dbReference type="GO" id="GO:0003984">
    <property type="term" value="F:acetolactate synthase activity"/>
    <property type="evidence" value="ECO:0007669"/>
    <property type="project" value="TreeGrafter"/>
</dbReference>
<feature type="domain" description="Thiamine pyrophosphate enzyme TPP-binding" evidence="5">
    <location>
        <begin position="389"/>
        <end position="539"/>
    </location>
</feature>
<dbReference type="InterPro" id="IPR012000">
    <property type="entry name" value="Thiamin_PyroP_enz_cen_dom"/>
</dbReference>
<dbReference type="InterPro" id="IPR029035">
    <property type="entry name" value="DHS-like_NAD/FAD-binding_dom"/>
</dbReference>
<feature type="domain" description="Thiamine pyrophosphate enzyme N-terminal TPP-binding" evidence="6">
    <location>
        <begin position="6"/>
        <end position="118"/>
    </location>
</feature>
<dbReference type="Proteomes" id="UP000294546">
    <property type="component" value="Unassembled WGS sequence"/>
</dbReference>
<dbReference type="PANTHER" id="PTHR18968">
    <property type="entry name" value="THIAMINE PYROPHOSPHATE ENZYMES"/>
    <property type="match status" value="1"/>
</dbReference>
<evidence type="ECO:0000259" key="6">
    <source>
        <dbReference type="Pfam" id="PF02776"/>
    </source>
</evidence>
<dbReference type="OrthoDB" id="9785953at2"/>
<reference evidence="7 8" key="1">
    <citation type="submission" date="2019-03" db="EMBL/GenBank/DDBJ databases">
        <title>Genomic Encyclopedia of Archaeal and Bacterial Type Strains, Phase II (KMG-II): from individual species to whole genera.</title>
        <authorList>
            <person name="Goeker M."/>
        </authorList>
    </citation>
    <scope>NUCLEOTIDE SEQUENCE [LARGE SCALE GENOMIC DNA]</scope>
    <source>
        <strain evidence="7 8">DSM 27697</strain>
    </source>
</reference>
<proteinExistence type="inferred from homology"/>
<dbReference type="PANTHER" id="PTHR18968:SF120">
    <property type="entry name" value="ACETOLACTATE SYNTHASE LARGE SUBUNIT"/>
    <property type="match status" value="1"/>
</dbReference>
<dbReference type="FunFam" id="3.40.50.970:FF:000007">
    <property type="entry name" value="Acetolactate synthase"/>
    <property type="match status" value="1"/>
</dbReference>
<dbReference type="InterPro" id="IPR029061">
    <property type="entry name" value="THDP-binding"/>
</dbReference>
<evidence type="ECO:0000256" key="1">
    <source>
        <dbReference type="ARBA" id="ARBA00007812"/>
    </source>
</evidence>
<dbReference type="Pfam" id="PF00205">
    <property type="entry name" value="TPP_enzyme_M"/>
    <property type="match status" value="1"/>
</dbReference>
<gene>
    <name evidence="7" type="ORF">CLV83_0114</name>
</gene>
<evidence type="ECO:0000313" key="7">
    <source>
        <dbReference type="EMBL" id="TCK16406.1"/>
    </source>
</evidence>
<evidence type="ECO:0000256" key="3">
    <source>
        <dbReference type="RuleBase" id="RU362132"/>
    </source>
</evidence>
<dbReference type="NCBIfam" id="NF006052">
    <property type="entry name" value="PRK08199.1"/>
    <property type="match status" value="1"/>
</dbReference>
<dbReference type="CDD" id="cd07035">
    <property type="entry name" value="TPP_PYR_POX_like"/>
    <property type="match status" value="1"/>
</dbReference>